<dbReference type="Pfam" id="PF04978">
    <property type="entry name" value="MST"/>
    <property type="match status" value="1"/>
</dbReference>
<dbReference type="Proteomes" id="UP000002255">
    <property type="component" value="Chromosome"/>
</dbReference>
<dbReference type="EMBL" id="CP001821">
    <property type="protein sequence ID" value="ACZ30673.1"/>
    <property type="molecule type" value="Genomic_DNA"/>
</dbReference>
<proteinExistence type="predicted"/>
<dbReference type="InterPro" id="IPR034660">
    <property type="entry name" value="DinB/YfiT-like"/>
</dbReference>
<sequence length="179" mass="20076">MGMSDAQRTDTPLRADEVTTLRAFLDFHRDTLRWKTDGLDQAQLATPLAPTTMTLGGLLKHLAFVEQNWTIQVLHGRPSLAPFDDAPWDEDHDWEWHSAAGDSPQELRVLYDAMVAASDHAIDEALARDGLDTLAAREHRHGGGRFSLRWILVHLIEEYARHNGHADLLREAVDGLTGQ</sequence>
<dbReference type="SUPFAM" id="SSF109854">
    <property type="entry name" value="DinB/YfiT-like putative metalloenzymes"/>
    <property type="match status" value="1"/>
</dbReference>
<protein>
    <recommendedName>
        <fullName evidence="3">Mini-circle protein</fullName>
    </recommendedName>
</protein>
<name>D1BSI1_XYLCX</name>
<dbReference type="KEGG" id="xce:Xcel_1650"/>
<dbReference type="HOGENOM" id="CLU_097062_2_0_11"/>
<keyword evidence="2" id="KW-1185">Reference proteome</keyword>
<evidence type="ECO:0000313" key="1">
    <source>
        <dbReference type="EMBL" id="ACZ30673.1"/>
    </source>
</evidence>
<dbReference type="STRING" id="446471.Xcel_1650"/>
<dbReference type="RefSeq" id="WP_012878415.1">
    <property type="nucleotide sequence ID" value="NC_013530.1"/>
</dbReference>
<evidence type="ECO:0008006" key="3">
    <source>
        <dbReference type="Google" id="ProtNLM"/>
    </source>
</evidence>
<evidence type="ECO:0000313" key="2">
    <source>
        <dbReference type="Proteomes" id="UP000002255"/>
    </source>
</evidence>
<dbReference type="AlphaFoldDB" id="D1BSI1"/>
<dbReference type="Gene3D" id="1.20.120.450">
    <property type="entry name" value="dinb family like domain"/>
    <property type="match status" value="1"/>
</dbReference>
<reference evidence="1 2" key="2">
    <citation type="journal article" date="2010" name="Stand. Genomic Sci.">
        <title>Complete genome sequence of Xylanimonas cellulosilytica type strain (XIL07).</title>
        <authorList>
            <person name="Foster B."/>
            <person name="Pukall R."/>
            <person name="Abt B."/>
            <person name="Nolan M."/>
            <person name="Glavina Del Rio T."/>
            <person name="Chen F."/>
            <person name="Lucas S."/>
            <person name="Tice H."/>
            <person name="Pitluck S."/>
            <person name="Cheng J.-F."/>
            <person name="Chertkov O."/>
            <person name="Brettin T."/>
            <person name="Han C."/>
            <person name="Detter J.C."/>
            <person name="Bruce D."/>
            <person name="Goodwin L."/>
            <person name="Ivanova N."/>
            <person name="Mavromatis K."/>
            <person name="Pati A."/>
            <person name="Mikhailova N."/>
            <person name="Chen A."/>
            <person name="Palaniappan K."/>
            <person name="Land M."/>
            <person name="Hauser L."/>
            <person name="Chang Y.-J."/>
            <person name="Jeffries C.D."/>
            <person name="Chain P."/>
            <person name="Rohde M."/>
            <person name="Goeker M."/>
            <person name="Bristow J."/>
            <person name="Eisen J.A."/>
            <person name="Markowitz V."/>
            <person name="Hugenholtz P."/>
            <person name="Kyrpides N.C."/>
            <person name="Klenk H.-P."/>
            <person name="Lapidus A."/>
        </authorList>
    </citation>
    <scope>NUCLEOTIDE SEQUENCE [LARGE SCALE GENOMIC DNA]</scope>
    <source>
        <strain evidence="2">DSM 15894 / CECT 5975 / LMG 20990 / XIL07</strain>
    </source>
</reference>
<dbReference type="eggNOG" id="COG2318">
    <property type="taxonomic scope" value="Bacteria"/>
</dbReference>
<gene>
    <name evidence="1" type="ordered locus">Xcel_1650</name>
</gene>
<accession>D1BSI1</accession>
<organism evidence="1 2">
    <name type="scientific">Xylanimonas cellulosilytica (strain DSM 15894 / JCM 12276 / CECT 5975 / KCTC 9989 / LMG 20990 / NBRC 107835 / XIL07)</name>
    <dbReference type="NCBI Taxonomy" id="446471"/>
    <lineage>
        <taxon>Bacteria</taxon>
        <taxon>Bacillati</taxon>
        <taxon>Actinomycetota</taxon>
        <taxon>Actinomycetes</taxon>
        <taxon>Micrococcales</taxon>
        <taxon>Promicromonosporaceae</taxon>
        <taxon>Xylanimonas</taxon>
    </lineage>
</organism>
<reference evidence="2" key="1">
    <citation type="submission" date="2009-11" db="EMBL/GenBank/DDBJ databases">
        <title>The complete chromosome of Xylanimonas cellulosilytica DSM 15894.</title>
        <authorList>
            <consortium name="US DOE Joint Genome Institute (JGI-PGF)"/>
            <person name="Lucas S."/>
            <person name="Copeland A."/>
            <person name="Lapidus A."/>
            <person name="Glavina del Rio T."/>
            <person name="Dalin E."/>
            <person name="Tice H."/>
            <person name="Bruce D."/>
            <person name="Goodwin L."/>
            <person name="Pitluck S."/>
            <person name="Kyrpides N."/>
            <person name="Mavromatis K."/>
            <person name="Ivanova N."/>
            <person name="Mikhailova N."/>
            <person name="Foster B."/>
            <person name="Clum A."/>
            <person name="Brettin T."/>
            <person name="Detter J.C."/>
            <person name="Han C."/>
            <person name="Larimer F."/>
            <person name="Land M."/>
            <person name="Hauser L."/>
            <person name="Markowitz V."/>
            <person name="Cheng J.F."/>
            <person name="Hugenholtz P."/>
            <person name="Woyke T."/>
            <person name="Wu D."/>
            <person name="Gehrich-Schroeter G."/>
            <person name="Schneider S."/>
            <person name="Pukall S.R."/>
            <person name="Klenk H.P."/>
            <person name="Eisen J.A."/>
        </authorList>
    </citation>
    <scope>NUCLEOTIDE SEQUENCE [LARGE SCALE GENOMIC DNA]</scope>
    <source>
        <strain evidence="2">DSM 15894 / CECT 5975 / LMG 20990 / XIL07</strain>
    </source>
</reference>
<dbReference type="InterPro" id="IPR007061">
    <property type="entry name" value="MST-like"/>
</dbReference>